<organism evidence="2 3">
    <name type="scientific">Pseudoalteromonas piratica</name>
    <dbReference type="NCBI Taxonomy" id="1348114"/>
    <lineage>
        <taxon>Bacteria</taxon>
        <taxon>Pseudomonadati</taxon>
        <taxon>Pseudomonadota</taxon>
        <taxon>Gammaproteobacteria</taxon>
        <taxon>Alteromonadales</taxon>
        <taxon>Pseudoalteromonadaceae</taxon>
        <taxon>Pseudoalteromonas</taxon>
    </lineage>
</organism>
<protein>
    <submittedName>
        <fullName evidence="2">Uncharacterized protein</fullName>
    </submittedName>
</protein>
<feature type="signal peptide" evidence="1">
    <location>
        <begin position="1"/>
        <end position="20"/>
    </location>
</feature>
<keyword evidence="1" id="KW-0732">Signal</keyword>
<dbReference type="Proteomes" id="UP000030341">
    <property type="component" value="Chromosome 1"/>
</dbReference>
<evidence type="ECO:0000256" key="1">
    <source>
        <dbReference type="SAM" id="SignalP"/>
    </source>
</evidence>
<dbReference type="EMBL" id="CP009888">
    <property type="protein sequence ID" value="AIY64609.1"/>
    <property type="molecule type" value="Genomic_DNA"/>
</dbReference>
<name>A0A0A7EDF2_9GAMM</name>
<evidence type="ECO:0000313" key="3">
    <source>
        <dbReference type="Proteomes" id="UP000030341"/>
    </source>
</evidence>
<sequence length="153" mass="16686">MSSKLSLAIVFAFASGNAFANADIIKLQKAKSERIAITQSASHIDFTPSKSYDKYIISVSGPNGFSHTFESDTPSLDVASLNLPVDGTFNYQIQAVTYLQEIKDSMNNGRSEDAHGFISKVDVTGGKFTTESFAVKTYEQTNEKKPVLKLGFN</sequence>
<evidence type="ECO:0000313" key="2">
    <source>
        <dbReference type="EMBL" id="AIY64609.1"/>
    </source>
</evidence>
<reference evidence="2 3" key="1">
    <citation type="submission" date="2014-11" db="EMBL/GenBank/DDBJ databases">
        <title>Complete Genome Sequence of Pseudoalteromonas sp. Strain OCN003 Isolated from Kaneohe Bay, Oahu, Hawaii.</title>
        <authorList>
            <person name="Beurmann S."/>
            <person name="Videau P."/>
            <person name="Ushijima B."/>
            <person name="Smith A.M."/>
            <person name="Aeby G.S."/>
            <person name="Callahan S.M."/>
            <person name="Belcaid M."/>
        </authorList>
    </citation>
    <scope>NUCLEOTIDE SEQUENCE [LARGE SCALE GENOMIC DNA]</scope>
    <source>
        <strain evidence="2 3">OCN003</strain>
    </source>
</reference>
<dbReference type="AlphaFoldDB" id="A0A0A7EDF2"/>
<dbReference type="OrthoDB" id="9835570at2"/>
<gene>
    <name evidence="2" type="ORF">OM33_05195</name>
</gene>
<dbReference type="HOGENOM" id="CLU_1711716_0_0_6"/>
<dbReference type="KEGG" id="pseo:OM33_05195"/>
<keyword evidence="3" id="KW-1185">Reference proteome</keyword>
<dbReference type="RefSeq" id="WP_038639601.1">
    <property type="nucleotide sequence ID" value="NZ_CP009888.1"/>
</dbReference>
<accession>A0A0A7EDF2</accession>
<feature type="chain" id="PRO_5002027910" evidence="1">
    <location>
        <begin position="21"/>
        <end position="153"/>
    </location>
</feature>
<proteinExistence type="predicted"/>